<dbReference type="EMBL" id="CWJI01000019">
    <property type="protein sequence ID" value="CRY56930.1"/>
    <property type="molecule type" value="Genomic_DNA"/>
</dbReference>
<dbReference type="InterPro" id="IPR025949">
    <property type="entry name" value="PapC-like_C"/>
</dbReference>
<keyword evidence="7" id="KW-0472">Membrane</keyword>
<dbReference type="Gene3D" id="3.10.20.410">
    <property type="match status" value="1"/>
</dbReference>
<keyword evidence="5" id="KW-0812">Transmembrane</keyword>
<dbReference type="GO" id="GO:0015473">
    <property type="term" value="F:fimbrial usher porin activity"/>
    <property type="evidence" value="ECO:0007669"/>
    <property type="project" value="InterPro"/>
</dbReference>
<evidence type="ECO:0000313" key="12">
    <source>
        <dbReference type="EMBL" id="CRY56930.1"/>
    </source>
</evidence>
<proteinExistence type="inferred from homology"/>
<dbReference type="GO" id="GO:0009279">
    <property type="term" value="C:cell outer membrane"/>
    <property type="evidence" value="ECO:0007669"/>
    <property type="project" value="UniProtKB-SubCell"/>
</dbReference>
<evidence type="ECO:0000256" key="6">
    <source>
        <dbReference type="ARBA" id="ARBA00022729"/>
    </source>
</evidence>
<sequence length="848" mass="93751">MRCFILGIAICFFSLNALSEESSAAISQGQIKFNSGFMKLYGHGVNLEDFNGEDTLKSGKYYVEINLNSKNIESMNVSFIEHDNDREVTPCFTPKDIMSFGVKQDMLPYEWQAIDCIFIKDIIPNATLNYDNDDQKIYLTIPLAYIHNTPDGYVRPELWDEGVPAFTLAYTLNASNYKNRVESEYSDGKSSTQFYYGGLNTSAKFGPWRLFTNGSANGTSDESIKWNHQSAYLQRSFAASQSQFTLGDVNTTGVMFNTTPLRGASIYTDDRMLPHSMRGYAPVIRGVADSNALVTVRQNGNVIYEANVPPGEFIINDLNTAGYGGNLEVTIREANGSIRVQAIPYSSIPQLLREGYSKYTATVGEIRSSNLSEPPVLFEGSYQYGFNNYVTGYGGVQKTMSNDYFALLGGLAFNTPIGALSFDATRSSTSVLIDEESQCHSTFCNMSFKAGFAKVIEPTKTNFSLMAYRYSSSNYFTLMDALTVSEAQKNGRTKRVDNYRDVFEVNINQSLSPGWGSIFLTAYYGRYWQKDINEKNALNYQIGYSNSLGSVNYNLGFSRSNNRYGNADNTFRLSFSVPLGSTTVHRNRPRLTSTMSHSDRESRIKTAVNGTLGENQNYNYGTWIDGTNHSDRNIGLNGGYSGNNSIVNLGFSHGRSNSMASLNLSGGIVAHAGGVNLTPTVSDTFGIIEAKGATGANVYPYTNARVAKNGYAILPYLSPFQYNDISLDVKDMPTNIEIEEDRIRAVPTAGSAVLVKFDTKNINNEVLKIANELGEVIPFGAKAYNVIGNSLGIVGQGGTVILSSDKAQDIFIIWNDKQGRHECIVDYRPMPNSDHENIRVINTICRNK</sequence>
<dbReference type="Gene3D" id="2.60.40.2070">
    <property type="match status" value="1"/>
</dbReference>
<dbReference type="InterPro" id="IPR043142">
    <property type="entry name" value="PapC-like_C_sf"/>
</dbReference>
<evidence type="ECO:0000256" key="3">
    <source>
        <dbReference type="ARBA" id="ARBA00022448"/>
    </source>
</evidence>
<evidence type="ECO:0000256" key="7">
    <source>
        <dbReference type="ARBA" id="ARBA00023136"/>
    </source>
</evidence>
<dbReference type="Gene3D" id="2.60.40.2610">
    <property type="entry name" value="Outer membrane usher protein FimD, plug domain"/>
    <property type="match status" value="1"/>
</dbReference>
<feature type="domain" description="PapC-like C-terminal" evidence="10">
    <location>
        <begin position="767"/>
        <end position="828"/>
    </location>
</feature>
<dbReference type="Pfam" id="PF00577">
    <property type="entry name" value="Usher"/>
    <property type="match status" value="1"/>
</dbReference>
<comment type="subcellular location">
    <subcellularLocation>
        <location evidence="1">Cell outer membrane</location>
        <topology evidence="1">Multi-pass membrane protein</topology>
    </subcellularLocation>
</comment>
<evidence type="ECO:0000259" key="11">
    <source>
        <dbReference type="Pfam" id="PF13954"/>
    </source>
</evidence>
<dbReference type="GO" id="GO:0009297">
    <property type="term" value="P:pilus assembly"/>
    <property type="evidence" value="ECO:0007669"/>
    <property type="project" value="InterPro"/>
</dbReference>
<dbReference type="InterPro" id="IPR000015">
    <property type="entry name" value="Fimb_usher"/>
</dbReference>
<feature type="domain" description="PapC N-terminal" evidence="11">
    <location>
        <begin position="32"/>
        <end position="174"/>
    </location>
</feature>
<dbReference type="PANTHER" id="PTHR30451:SF5">
    <property type="entry name" value="SLR0019 PROTEIN"/>
    <property type="match status" value="1"/>
</dbReference>
<keyword evidence="6 9" id="KW-0732">Signal</keyword>
<evidence type="ECO:0000256" key="5">
    <source>
        <dbReference type="ARBA" id="ARBA00022692"/>
    </source>
</evidence>
<dbReference type="Gene3D" id="2.60.40.3110">
    <property type="match status" value="1"/>
</dbReference>
<dbReference type="AlphaFoldDB" id="A0A0H5M0S7"/>
<feature type="chain" id="PRO_5005221322" evidence="9">
    <location>
        <begin position="20"/>
        <end position="848"/>
    </location>
</feature>
<reference evidence="13" key="1">
    <citation type="submission" date="2015-03" db="EMBL/GenBank/DDBJ databases">
        <authorList>
            <consortium name="Pathogen Informatics"/>
        </authorList>
    </citation>
    <scope>NUCLEOTIDE SEQUENCE [LARGE SCALE GENOMIC DNA]</scope>
    <source>
        <strain evidence="13">R148</strain>
    </source>
</reference>
<dbReference type="Proteomes" id="UP000043316">
    <property type="component" value="Unassembled WGS sequence"/>
</dbReference>
<evidence type="ECO:0000313" key="13">
    <source>
        <dbReference type="Proteomes" id="UP000043316"/>
    </source>
</evidence>
<keyword evidence="4" id="KW-1134">Transmembrane beta strand</keyword>
<comment type="similarity">
    <text evidence="2">Belongs to the fimbrial export usher family.</text>
</comment>
<dbReference type="FunFam" id="2.60.40.3110:FF:000001">
    <property type="entry name" value="Putative fimbrial outer membrane usher"/>
    <property type="match status" value="1"/>
</dbReference>
<accession>A0A0H5M0S7</accession>
<evidence type="ECO:0000256" key="1">
    <source>
        <dbReference type="ARBA" id="ARBA00004571"/>
    </source>
</evidence>
<dbReference type="PANTHER" id="PTHR30451">
    <property type="entry name" value="OUTER MEMBRANE USHER PROTEIN"/>
    <property type="match status" value="1"/>
</dbReference>
<dbReference type="Pfam" id="PF13954">
    <property type="entry name" value="PapC_N"/>
    <property type="match status" value="1"/>
</dbReference>
<evidence type="ECO:0000259" key="10">
    <source>
        <dbReference type="Pfam" id="PF13953"/>
    </source>
</evidence>
<keyword evidence="3" id="KW-0813">Transport</keyword>
<dbReference type="InterPro" id="IPR042186">
    <property type="entry name" value="FimD_plug_dom"/>
</dbReference>
<name>A0A0H5M0S7_YERIN</name>
<dbReference type="SUPFAM" id="SSF141729">
    <property type="entry name" value="FimD N-terminal domain-like"/>
    <property type="match status" value="1"/>
</dbReference>
<gene>
    <name evidence="12" type="primary">htrE_5</name>
    <name evidence="12" type="ORF">ERS008476_03977</name>
</gene>
<evidence type="ECO:0000256" key="8">
    <source>
        <dbReference type="ARBA" id="ARBA00023237"/>
    </source>
</evidence>
<dbReference type="InterPro" id="IPR037224">
    <property type="entry name" value="PapC_N_sf"/>
</dbReference>
<feature type="signal peptide" evidence="9">
    <location>
        <begin position="1"/>
        <end position="19"/>
    </location>
</feature>
<evidence type="ECO:0000256" key="9">
    <source>
        <dbReference type="SAM" id="SignalP"/>
    </source>
</evidence>
<evidence type="ECO:0000256" key="2">
    <source>
        <dbReference type="ARBA" id="ARBA00008064"/>
    </source>
</evidence>
<organism evidence="12 13">
    <name type="scientific">Yersinia intermedia</name>
    <dbReference type="NCBI Taxonomy" id="631"/>
    <lineage>
        <taxon>Bacteria</taxon>
        <taxon>Pseudomonadati</taxon>
        <taxon>Pseudomonadota</taxon>
        <taxon>Gammaproteobacteria</taxon>
        <taxon>Enterobacterales</taxon>
        <taxon>Yersiniaceae</taxon>
        <taxon>Yersinia</taxon>
    </lineage>
</organism>
<dbReference type="InterPro" id="IPR025885">
    <property type="entry name" value="PapC_N"/>
</dbReference>
<dbReference type="Pfam" id="PF13953">
    <property type="entry name" value="PapC_C"/>
    <property type="match status" value="1"/>
</dbReference>
<evidence type="ECO:0000256" key="4">
    <source>
        <dbReference type="ARBA" id="ARBA00022452"/>
    </source>
</evidence>
<protein>
    <submittedName>
        <fullName evidence="12">P pilus assembly protein, porin PapC</fullName>
    </submittedName>
</protein>
<keyword evidence="8" id="KW-0998">Cell outer membrane</keyword>